<feature type="transmembrane region" description="Helical" evidence="9">
    <location>
        <begin position="105"/>
        <end position="130"/>
    </location>
</feature>
<evidence type="ECO:0000256" key="9">
    <source>
        <dbReference type="SAM" id="Phobius"/>
    </source>
</evidence>
<keyword evidence="7" id="KW-0067">ATP-binding</keyword>
<evidence type="ECO:0000313" key="12">
    <source>
        <dbReference type="Proteomes" id="UP000619260"/>
    </source>
</evidence>
<sequence>MKIVGPLLRGATYRRGVYLLLGGVLALPYALLAGLFWRAWADPAAARVTLLLLMLGSGLIGLVPAFLRGTRALEIAAARWLLDVDLPEPLPDAGPEGRETRLRGALWFTLHLAIGGLVTSGVLIVVPIAASVETQPLIAALGVVLVVALMYAVAGLGALASVMAPVLLGPSATERIAALEAHATKLAERNRLARELHDSVGHALTVTTLQAAAARELLATDPAFARRALQAIEDTGRAAMDDLDHVLGVLRESAAATEPHRTLEQLDRLLADTRATGVTVEAHVEGSMSALPGAASREGYRIVQESLTNALRHAGKVPVTVHIGVSTVALDIEVVNPLPHKVSTKKGRGLDGMRERVTLLGGTLSVGPEGGRWRVAASLPVKT</sequence>
<proteinExistence type="predicted"/>
<keyword evidence="6 11" id="KW-0418">Kinase</keyword>
<dbReference type="EC" id="2.7.13.3" evidence="2"/>
<organism evidence="11 12">
    <name type="scientific">Virgisporangium aliadipatigenens</name>
    <dbReference type="NCBI Taxonomy" id="741659"/>
    <lineage>
        <taxon>Bacteria</taxon>
        <taxon>Bacillati</taxon>
        <taxon>Actinomycetota</taxon>
        <taxon>Actinomycetes</taxon>
        <taxon>Micromonosporales</taxon>
        <taxon>Micromonosporaceae</taxon>
        <taxon>Virgisporangium</taxon>
    </lineage>
</organism>
<evidence type="ECO:0000256" key="4">
    <source>
        <dbReference type="ARBA" id="ARBA00022679"/>
    </source>
</evidence>
<dbReference type="InterPro" id="IPR011712">
    <property type="entry name" value="Sig_transdc_His_kin_sub3_dim/P"/>
</dbReference>
<evidence type="ECO:0000256" key="2">
    <source>
        <dbReference type="ARBA" id="ARBA00012438"/>
    </source>
</evidence>
<dbReference type="Gene3D" id="1.20.5.1930">
    <property type="match status" value="1"/>
</dbReference>
<feature type="transmembrane region" description="Helical" evidence="9">
    <location>
        <begin position="17"/>
        <end position="40"/>
    </location>
</feature>
<keyword evidence="9" id="KW-0812">Transmembrane</keyword>
<reference evidence="11" key="1">
    <citation type="submission" date="2021-01" db="EMBL/GenBank/DDBJ databases">
        <title>Whole genome shotgun sequence of Virgisporangium aliadipatigenens NBRC 105644.</title>
        <authorList>
            <person name="Komaki H."/>
            <person name="Tamura T."/>
        </authorList>
    </citation>
    <scope>NUCLEOTIDE SEQUENCE</scope>
    <source>
        <strain evidence="11">NBRC 105644</strain>
    </source>
</reference>
<keyword evidence="12" id="KW-1185">Reference proteome</keyword>
<comment type="catalytic activity">
    <reaction evidence="1">
        <text>ATP + protein L-histidine = ADP + protein N-phospho-L-histidine.</text>
        <dbReference type="EC" id="2.7.13.3"/>
    </reaction>
</comment>
<dbReference type="InterPro" id="IPR036890">
    <property type="entry name" value="HATPase_C_sf"/>
</dbReference>
<evidence type="ECO:0000259" key="10">
    <source>
        <dbReference type="Pfam" id="PF07730"/>
    </source>
</evidence>
<feature type="transmembrane region" description="Helical" evidence="9">
    <location>
        <begin position="136"/>
        <end position="168"/>
    </location>
</feature>
<dbReference type="SUPFAM" id="SSF55874">
    <property type="entry name" value="ATPase domain of HSP90 chaperone/DNA topoisomerase II/histidine kinase"/>
    <property type="match status" value="1"/>
</dbReference>
<dbReference type="GO" id="GO:0000155">
    <property type="term" value="F:phosphorelay sensor kinase activity"/>
    <property type="evidence" value="ECO:0007669"/>
    <property type="project" value="InterPro"/>
</dbReference>
<dbReference type="PANTHER" id="PTHR24421">
    <property type="entry name" value="NITRATE/NITRITE SENSOR PROTEIN NARX-RELATED"/>
    <property type="match status" value="1"/>
</dbReference>
<keyword evidence="3" id="KW-0597">Phosphoprotein</keyword>
<dbReference type="PANTHER" id="PTHR24421:SF10">
    <property type="entry name" value="NITRATE_NITRITE SENSOR PROTEIN NARQ"/>
    <property type="match status" value="1"/>
</dbReference>
<keyword evidence="9" id="KW-0472">Membrane</keyword>
<dbReference type="GO" id="GO:0005524">
    <property type="term" value="F:ATP binding"/>
    <property type="evidence" value="ECO:0007669"/>
    <property type="project" value="UniProtKB-KW"/>
</dbReference>
<evidence type="ECO:0000256" key="8">
    <source>
        <dbReference type="ARBA" id="ARBA00023012"/>
    </source>
</evidence>
<keyword evidence="9" id="KW-1133">Transmembrane helix</keyword>
<dbReference type="GO" id="GO:0046983">
    <property type="term" value="F:protein dimerization activity"/>
    <property type="evidence" value="ECO:0007669"/>
    <property type="project" value="InterPro"/>
</dbReference>
<protein>
    <recommendedName>
        <fullName evidence="2">histidine kinase</fullName>
        <ecNumber evidence="2">2.7.13.3</ecNumber>
    </recommendedName>
</protein>
<evidence type="ECO:0000256" key="1">
    <source>
        <dbReference type="ARBA" id="ARBA00000085"/>
    </source>
</evidence>
<dbReference type="CDD" id="cd16917">
    <property type="entry name" value="HATPase_UhpB-NarQ-NarX-like"/>
    <property type="match status" value="1"/>
</dbReference>
<evidence type="ECO:0000313" key="11">
    <source>
        <dbReference type="EMBL" id="GIJ48913.1"/>
    </source>
</evidence>
<keyword evidence="4" id="KW-0808">Transferase</keyword>
<dbReference type="Gene3D" id="3.30.565.10">
    <property type="entry name" value="Histidine kinase-like ATPase, C-terminal domain"/>
    <property type="match status" value="1"/>
</dbReference>
<evidence type="ECO:0000256" key="5">
    <source>
        <dbReference type="ARBA" id="ARBA00022741"/>
    </source>
</evidence>
<dbReference type="Pfam" id="PF07730">
    <property type="entry name" value="HisKA_3"/>
    <property type="match status" value="1"/>
</dbReference>
<dbReference type="AlphaFoldDB" id="A0A8J4DTF5"/>
<dbReference type="EMBL" id="BOPF01000023">
    <property type="protein sequence ID" value="GIJ48913.1"/>
    <property type="molecule type" value="Genomic_DNA"/>
</dbReference>
<dbReference type="RefSeq" id="WP_239153407.1">
    <property type="nucleotide sequence ID" value="NZ_BOPF01000023.1"/>
</dbReference>
<evidence type="ECO:0000256" key="6">
    <source>
        <dbReference type="ARBA" id="ARBA00022777"/>
    </source>
</evidence>
<feature type="domain" description="Signal transduction histidine kinase subgroup 3 dimerisation and phosphoacceptor" evidence="10">
    <location>
        <begin position="188"/>
        <end position="253"/>
    </location>
</feature>
<evidence type="ECO:0000256" key="7">
    <source>
        <dbReference type="ARBA" id="ARBA00022840"/>
    </source>
</evidence>
<comment type="caution">
    <text evidence="11">The sequence shown here is derived from an EMBL/GenBank/DDBJ whole genome shotgun (WGS) entry which is preliminary data.</text>
</comment>
<gene>
    <name evidence="11" type="ORF">Val02_57990</name>
</gene>
<accession>A0A8J4DTF5</accession>
<keyword evidence="8" id="KW-0902">Two-component regulatory system</keyword>
<dbReference type="InterPro" id="IPR050482">
    <property type="entry name" value="Sensor_HK_TwoCompSys"/>
</dbReference>
<keyword evidence="5" id="KW-0547">Nucleotide-binding</keyword>
<dbReference type="GO" id="GO:0016020">
    <property type="term" value="C:membrane"/>
    <property type="evidence" value="ECO:0007669"/>
    <property type="project" value="InterPro"/>
</dbReference>
<evidence type="ECO:0000256" key="3">
    <source>
        <dbReference type="ARBA" id="ARBA00022553"/>
    </source>
</evidence>
<feature type="transmembrane region" description="Helical" evidence="9">
    <location>
        <begin position="46"/>
        <end position="67"/>
    </location>
</feature>
<name>A0A8J4DTF5_9ACTN</name>
<dbReference type="Proteomes" id="UP000619260">
    <property type="component" value="Unassembled WGS sequence"/>
</dbReference>